<keyword evidence="3" id="KW-0479">Metal-binding</keyword>
<dbReference type="GO" id="GO:0016121">
    <property type="term" value="P:carotene catabolic process"/>
    <property type="evidence" value="ECO:0007669"/>
    <property type="project" value="TreeGrafter"/>
</dbReference>
<name>A0AAW1VZ73_RUBAR</name>
<sequence>MKLGISKGILETSHNKSIYGNHKVKSGVELVRRQVRISLPKIKPPTTGHSTHNKKSNKGSTCLATETALVMAEVAEKLLHDDVKQHQHQQQQQQQSTGNDVVVVPNPKPSNGLAAKVVDLVEKLIVKLMYDTSQPHHYLAGNFAPVVDETPPTKDLNVIGHLPDCLNGEFVRVGPNPKFAPVAGYHWFDGDGMIHGMRIKDGKATYVSRYVKTSRL</sequence>
<dbReference type="PANTHER" id="PTHR10543">
    <property type="entry name" value="BETA-CAROTENE DIOXYGENASE"/>
    <property type="match status" value="1"/>
</dbReference>
<dbReference type="GO" id="GO:0009570">
    <property type="term" value="C:chloroplast stroma"/>
    <property type="evidence" value="ECO:0007669"/>
    <property type="project" value="TreeGrafter"/>
</dbReference>
<dbReference type="AlphaFoldDB" id="A0AAW1VZ73"/>
<evidence type="ECO:0000256" key="9">
    <source>
        <dbReference type="SAM" id="MobiDB-lite"/>
    </source>
</evidence>
<comment type="cofactor">
    <cofactor evidence="1">
        <name>Fe(2+)</name>
        <dbReference type="ChEBI" id="CHEBI:29033"/>
    </cofactor>
</comment>
<keyword evidence="4" id="KW-0223">Dioxygenase</keyword>
<keyword evidence="11" id="KW-1185">Reference proteome</keyword>
<evidence type="ECO:0000256" key="6">
    <source>
        <dbReference type="ARBA" id="ARBA00023004"/>
    </source>
</evidence>
<dbReference type="Pfam" id="PF03055">
    <property type="entry name" value="RPE65"/>
    <property type="match status" value="1"/>
</dbReference>
<gene>
    <name evidence="10" type="ORF">M0R45_036910</name>
</gene>
<dbReference type="GO" id="GO:0010436">
    <property type="term" value="F:carotenoid dioxygenase activity"/>
    <property type="evidence" value="ECO:0007669"/>
    <property type="project" value="TreeGrafter"/>
</dbReference>
<comment type="catalytic activity">
    <reaction evidence="8">
        <text>all-trans-zeaxanthin + 2 O2 = 4,9-dimethyldodeca-2,4,6,8,10-pentaenedial + 2 (3R)-hydroxy-beta-ionone</text>
        <dbReference type="Rhea" id="RHEA:26393"/>
        <dbReference type="ChEBI" id="CHEBI:15379"/>
        <dbReference type="ChEBI" id="CHEBI:27547"/>
        <dbReference type="ChEBI" id="CHEBI:53171"/>
        <dbReference type="ChEBI" id="CHEBI:53173"/>
        <dbReference type="EC" id="1.14.99.n4"/>
    </reaction>
</comment>
<evidence type="ECO:0000256" key="8">
    <source>
        <dbReference type="ARBA" id="ARBA00048709"/>
    </source>
</evidence>
<dbReference type="Proteomes" id="UP001457282">
    <property type="component" value="Unassembled WGS sequence"/>
</dbReference>
<organism evidence="10 11">
    <name type="scientific">Rubus argutus</name>
    <name type="common">Southern blackberry</name>
    <dbReference type="NCBI Taxonomy" id="59490"/>
    <lineage>
        <taxon>Eukaryota</taxon>
        <taxon>Viridiplantae</taxon>
        <taxon>Streptophyta</taxon>
        <taxon>Embryophyta</taxon>
        <taxon>Tracheophyta</taxon>
        <taxon>Spermatophyta</taxon>
        <taxon>Magnoliopsida</taxon>
        <taxon>eudicotyledons</taxon>
        <taxon>Gunneridae</taxon>
        <taxon>Pentapetalae</taxon>
        <taxon>rosids</taxon>
        <taxon>fabids</taxon>
        <taxon>Rosales</taxon>
        <taxon>Rosaceae</taxon>
        <taxon>Rosoideae</taxon>
        <taxon>Rosoideae incertae sedis</taxon>
        <taxon>Rubus</taxon>
    </lineage>
</organism>
<keyword evidence="6" id="KW-0408">Iron</keyword>
<evidence type="ECO:0000256" key="5">
    <source>
        <dbReference type="ARBA" id="ARBA00023002"/>
    </source>
</evidence>
<dbReference type="PANTHER" id="PTHR10543:SF89">
    <property type="entry name" value="CAROTENOID 9,10(9',10')-CLEAVAGE DIOXYGENASE 1"/>
    <property type="match status" value="1"/>
</dbReference>
<comment type="caution">
    <text evidence="10">The sequence shown here is derived from an EMBL/GenBank/DDBJ whole genome shotgun (WGS) entry which is preliminary data.</text>
</comment>
<evidence type="ECO:0000256" key="7">
    <source>
        <dbReference type="ARBA" id="ARBA00039084"/>
    </source>
</evidence>
<feature type="region of interest" description="Disordered" evidence="9">
    <location>
        <begin position="41"/>
        <end position="60"/>
    </location>
</feature>
<proteinExistence type="inferred from homology"/>
<keyword evidence="5" id="KW-0560">Oxidoreductase</keyword>
<evidence type="ECO:0000256" key="1">
    <source>
        <dbReference type="ARBA" id="ARBA00001954"/>
    </source>
</evidence>
<evidence type="ECO:0000256" key="2">
    <source>
        <dbReference type="ARBA" id="ARBA00006787"/>
    </source>
</evidence>
<reference evidence="10 11" key="1">
    <citation type="journal article" date="2023" name="G3 (Bethesda)">
        <title>A chromosome-length genome assembly and annotation of blackberry (Rubus argutus, cv. 'Hillquist').</title>
        <authorList>
            <person name="Bruna T."/>
            <person name="Aryal R."/>
            <person name="Dudchenko O."/>
            <person name="Sargent D.J."/>
            <person name="Mead D."/>
            <person name="Buti M."/>
            <person name="Cavallini A."/>
            <person name="Hytonen T."/>
            <person name="Andres J."/>
            <person name="Pham M."/>
            <person name="Weisz D."/>
            <person name="Mascagni F."/>
            <person name="Usai G."/>
            <person name="Natali L."/>
            <person name="Bassil N."/>
            <person name="Fernandez G.E."/>
            <person name="Lomsadze A."/>
            <person name="Armour M."/>
            <person name="Olukolu B."/>
            <person name="Poorten T."/>
            <person name="Britton C."/>
            <person name="Davik J."/>
            <person name="Ashrafi H."/>
            <person name="Aiden E.L."/>
            <person name="Borodovsky M."/>
            <person name="Worthington M."/>
        </authorList>
    </citation>
    <scope>NUCLEOTIDE SEQUENCE [LARGE SCALE GENOMIC DNA]</scope>
    <source>
        <strain evidence="10">PI 553951</strain>
    </source>
</reference>
<dbReference type="EC" id="1.14.99.n4" evidence="7"/>
<accession>A0AAW1VZ73</accession>
<protein>
    <recommendedName>
        <fullName evidence="7">carotenoid 9,10-dioxygenase</fullName>
        <ecNumber evidence="7">1.14.99.n4</ecNumber>
    </recommendedName>
</protein>
<evidence type="ECO:0000313" key="11">
    <source>
        <dbReference type="Proteomes" id="UP001457282"/>
    </source>
</evidence>
<dbReference type="EMBL" id="JBEDUW010000007">
    <property type="protein sequence ID" value="KAK9913085.1"/>
    <property type="molecule type" value="Genomic_DNA"/>
</dbReference>
<comment type="similarity">
    <text evidence="2">Belongs to the carotenoid oxygenase family.</text>
</comment>
<evidence type="ECO:0000256" key="3">
    <source>
        <dbReference type="ARBA" id="ARBA00022723"/>
    </source>
</evidence>
<dbReference type="InterPro" id="IPR004294">
    <property type="entry name" value="Carotenoid_Oase"/>
</dbReference>
<evidence type="ECO:0000256" key="4">
    <source>
        <dbReference type="ARBA" id="ARBA00022964"/>
    </source>
</evidence>
<evidence type="ECO:0000313" key="10">
    <source>
        <dbReference type="EMBL" id="KAK9913085.1"/>
    </source>
</evidence>
<dbReference type="GO" id="GO:0046872">
    <property type="term" value="F:metal ion binding"/>
    <property type="evidence" value="ECO:0007669"/>
    <property type="project" value="UniProtKB-KW"/>
</dbReference>